<protein>
    <submittedName>
        <fullName evidence="1">Uncharacterized protein</fullName>
    </submittedName>
</protein>
<keyword evidence="2" id="KW-1185">Reference proteome</keyword>
<dbReference type="Proteomes" id="UP000828390">
    <property type="component" value="Unassembled WGS sequence"/>
</dbReference>
<organism evidence="1 2">
    <name type="scientific">Dreissena polymorpha</name>
    <name type="common">Zebra mussel</name>
    <name type="synonym">Mytilus polymorpha</name>
    <dbReference type="NCBI Taxonomy" id="45954"/>
    <lineage>
        <taxon>Eukaryota</taxon>
        <taxon>Metazoa</taxon>
        <taxon>Spiralia</taxon>
        <taxon>Lophotrochozoa</taxon>
        <taxon>Mollusca</taxon>
        <taxon>Bivalvia</taxon>
        <taxon>Autobranchia</taxon>
        <taxon>Heteroconchia</taxon>
        <taxon>Euheterodonta</taxon>
        <taxon>Imparidentia</taxon>
        <taxon>Neoheterodontei</taxon>
        <taxon>Myida</taxon>
        <taxon>Dreissenoidea</taxon>
        <taxon>Dreissenidae</taxon>
        <taxon>Dreissena</taxon>
    </lineage>
</organism>
<reference evidence="1" key="2">
    <citation type="submission" date="2020-11" db="EMBL/GenBank/DDBJ databases">
        <authorList>
            <person name="McCartney M.A."/>
            <person name="Auch B."/>
            <person name="Kono T."/>
            <person name="Mallez S."/>
            <person name="Becker A."/>
            <person name="Gohl D.M."/>
            <person name="Silverstein K.A.T."/>
            <person name="Koren S."/>
            <person name="Bechman K.B."/>
            <person name="Herman A."/>
            <person name="Abrahante J.E."/>
            <person name="Garbe J."/>
        </authorList>
    </citation>
    <scope>NUCLEOTIDE SEQUENCE</scope>
    <source>
        <strain evidence="1">Duluth1</strain>
        <tissue evidence="1">Whole animal</tissue>
    </source>
</reference>
<evidence type="ECO:0000313" key="2">
    <source>
        <dbReference type="Proteomes" id="UP000828390"/>
    </source>
</evidence>
<sequence length="65" mass="7060">MLIVQCPIPGCDYTARHTEASIVSAFISAHPMIHAPSAEAKVKRVKRPTITSAGTSEDWAYFQAT</sequence>
<dbReference type="EMBL" id="JAIWYP010000004">
    <property type="protein sequence ID" value="KAH3830724.1"/>
    <property type="molecule type" value="Genomic_DNA"/>
</dbReference>
<gene>
    <name evidence="1" type="ORF">DPMN_103975</name>
</gene>
<reference evidence="1" key="1">
    <citation type="journal article" date="2019" name="bioRxiv">
        <title>The Genome of the Zebra Mussel, Dreissena polymorpha: A Resource for Invasive Species Research.</title>
        <authorList>
            <person name="McCartney M.A."/>
            <person name="Auch B."/>
            <person name="Kono T."/>
            <person name="Mallez S."/>
            <person name="Zhang Y."/>
            <person name="Obille A."/>
            <person name="Becker A."/>
            <person name="Abrahante J.E."/>
            <person name="Garbe J."/>
            <person name="Badalamenti J.P."/>
            <person name="Herman A."/>
            <person name="Mangelson H."/>
            <person name="Liachko I."/>
            <person name="Sullivan S."/>
            <person name="Sone E.D."/>
            <person name="Koren S."/>
            <person name="Silverstein K.A.T."/>
            <person name="Beckman K.B."/>
            <person name="Gohl D.M."/>
        </authorList>
    </citation>
    <scope>NUCLEOTIDE SEQUENCE</scope>
    <source>
        <strain evidence="1">Duluth1</strain>
        <tissue evidence="1">Whole animal</tissue>
    </source>
</reference>
<comment type="caution">
    <text evidence="1">The sequence shown here is derived from an EMBL/GenBank/DDBJ whole genome shotgun (WGS) entry which is preliminary data.</text>
</comment>
<evidence type="ECO:0000313" key="1">
    <source>
        <dbReference type="EMBL" id="KAH3830724.1"/>
    </source>
</evidence>
<proteinExistence type="predicted"/>
<accession>A0A9D4H6W7</accession>
<name>A0A9D4H6W7_DREPO</name>
<dbReference type="AlphaFoldDB" id="A0A9D4H6W7"/>